<reference evidence="2 3" key="2">
    <citation type="submission" date="2024-06" db="EMBL/GenBank/DDBJ databases">
        <title>Thioclava kandeliae sp. nov. from a rhizosphere soil sample of Kandelia candel in a mangrove.</title>
        <authorList>
            <person name="Mu T."/>
        </authorList>
    </citation>
    <scope>NUCLEOTIDE SEQUENCE [LARGE SCALE GENOMIC DNA]</scope>
    <source>
        <strain evidence="2 3">CPCC 100088</strain>
    </source>
</reference>
<feature type="signal peptide" evidence="1">
    <location>
        <begin position="1"/>
        <end position="31"/>
    </location>
</feature>
<proteinExistence type="predicted"/>
<dbReference type="Gene3D" id="2.60.120.260">
    <property type="entry name" value="Galactose-binding domain-like"/>
    <property type="match status" value="1"/>
</dbReference>
<dbReference type="EMBL" id="JAYWLC010000029">
    <property type="protein sequence ID" value="MER5173776.1"/>
    <property type="molecule type" value="Genomic_DNA"/>
</dbReference>
<dbReference type="Proteomes" id="UP001438953">
    <property type="component" value="Unassembled WGS sequence"/>
</dbReference>
<dbReference type="Gene3D" id="3.20.20.80">
    <property type="entry name" value="Glycosidases"/>
    <property type="match status" value="1"/>
</dbReference>
<evidence type="ECO:0000313" key="2">
    <source>
        <dbReference type="EMBL" id="MER5173776.1"/>
    </source>
</evidence>
<evidence type="ECO:0000313" key="3">
    <source>
        <dbReference type="Proteomes" id="UP001438953"/>
    </source>
</evidence>
<keyword evidence="1" id="KW-0732">Signal</keyword>
<organism evidence="2 3">
    <name type="scientific">Thioclava kandeliae</name>
    <dbReference type="NCBI Taxonomy" id="3070818"/>
    <lineage>
        <taxon>Bacteria</taxon>
        <taxon>Pseudomonadati</taxon>
        <taxon>Pseudomonadota</taxon>
        <taxon>Alphaproteobacteria</taxon>
        <taxon>Rhodobacterales</taxon>
        <taxon>Paracoccaceae</taxon>
        <taxon>Thioclava</taxon>
    </lineage>
</organism>
<feature type="chain" id="PRO_5045728391" evidence="1">
    <location>
        <begin position="32"/>
        <end position="961"/>
    </location>
</feature>
<name>A0ABV1SMI6_9RHOB</name>
<keyword evidence="3" id="KW-1185">Reference proteome</keyword>
<gene>
    <name evidence="2" type="ORF">VSX56_18620</name>
</gene>
<accession>A0ABV1SMI6</accession>
<dbReference type="RefSeq" id="WP_350939088.1">
    <property type="nucleotide sequence ID" value="NZ_JAYWLC010000029.1"/>
</dbReference>
<comment type="caution">
    <text evidence="2">The sequence shown here is derived from an EMBL/GenBank/DDBJ whole genome shotgun (WGS) entry which is preliminary data.</text>
</comment>
<reference evidence="2 3" key="1">
    <citation type="submission" date="2024-01" db="EMBL/GenBank/DDBJ databases">
        <authorList>
            <person name="Deng Y."/>
            <person name="Su J."/>
        </authorList>
    </citation>
    <scope>NUCLEOTIDE SEQUENCE [LARGE SCALE GENOMIC DNA]</scope>
    <source>
        <strain evidence="2 3">CPCC 100088</strain>
    </source>
</reference>
<evidence type="ECO:0000256" key="1">
    <source>
        <dbReference type="SAM" id="SignalP"/>
    </source>
</evidence>
<sequence length="961" mass="106705">MLKILNRRRFFLFSSAAVVGSISVKSQLAYATSFSKDENNTAHFRVNTDVVASDVKAFTATANTIGNGTRLTGGGGGFEPVPYRTQFLASGGGAARIEADQNTISGYDTWREGAFDGANIEVMRVVNGKLTSVRRDTIAEGGYHCSGWTSILGSGRIVRFGAERRIIRWERYNREGVPYYFMLRSVDENGCLSDPSAAVSIVAPKQSTNKEDNHAVERVKFSRERSGLSAPKNLQIRLTHGQAALLTWDPVPGAAGYVIFKSDYPPEVHKGYGLDLVGTGEPIQKGDLIILRTRFTKPEREKILSNRRYYENGARRALVPNLISKFPNPQGPDWELKTHEANSPVTEPGETYLSVSMWKGQNLRLGLFNHTGIENGYYPVLNPEKTYRIEFWMRGTGKGWVDIPTLNVPGVVSGLPQKIVPSNRWKKYEVDFKVRRVAQGRQSGNMTLVLSAGGAAQFDIDNLRIYCTDAPFMDLLPEDQKALEESGMSLLRTHGFIKTGSQTYDINAFLASPGLNSFCDGTTLPQVLSYLSRLNISPWLQVEPHFSKEEWLAFAEYMAAPFDPDKDSSKELPWAAHRVAQGHLVPWIEKFDTLWFEIGNETWNGMFRPWVFPAMSESGFLTSRQYSPGQVYGLYQEYVLECLKTSPWWDRLESKLVPVLGGWNGRDYGVEAAMVSASSKVLAHANYIGGWDSDEGPVGENPESYASVLSFAPQASRVARRYIDAVADRQGIPMIVGSYESGPGYAKSGLNGQKVSKEQFSEQERVMKSAAAGTATLDSFLSFARLGQKVQNYFLFQHGSQWASHAPWYYGGQAYPSWAWLSLFNHVGTGDMLDVRAITVPRRDVPQISKRRAMPDAAMAVVYATRQDDRLTVIVISREVPDVPSGNLGQRVFEVDLPIYSARSYKIYAMSGDYRSQNTVSEEAMLGVKDVSVSAASTIHIKDLGPGQAQIHVFEGVKFVA</sequence>
<protein>
    <submittedName>
        <fullName evidence="2">Uncharacterized protein</fullName>
    </submittedName>
</protein>